<dbReference type="EMBL" id="CAXAMM010039363">
    <property type="protein sequence ID" value="CAK9085924.1"/>
    <property type="molecule type" value="Genomic_DNA"/>
</dbReference>
<keyword evidence="4" id="KW-1185">Reference proteome</keyword>
<evidence type="ECO:0000313" key="4">
    <source>
        <dbReference type="Proteomes" id="UP001642464"/>
    </source>
</evidence>
<feature type="compositionally biased region" description="Basic and acidic residues" evidence="2">
    <location>
        <begin position="225"/>
        <end position="242"/>
    </location>
</feature>
<feature type="compositionally biased region" description="Basic and acidic residues" evidence="2">
    <location>
        <begin position="198"/>
        <end position="208"/>
    </location>
</feature>
<dbReference type="Proteomes" id="UP001642464">
    <property type="component" value="Unassembled WGS sequence"/>
</dbReference>
<proteinExistence type="predicted"/>
<gene>
    <name evidence="3" type="ORF">SCF082_LOCUS40681</name>
</gene>
<feature type="coiled-coil region" evidence="1">
    <location>
        <begin position="471"/>
        <end position="519"/>
    </location>
</feature>
<name>A0ABP0QD87_9DINO</name>
<accession>A0ABP0QD87</accession>
<evidence type="ECO:0000256" key="2">
    <source>
        <dbReference type="SAM" id="MobiDB-lite"/>
    </source>
</evidence>
<feature type="region of interest" description="Disordered" evidence="2">
    <location>
        <begin position="198"/>
        <end position="259"/>
    </location>
</feature>
<reference evidence="3 4" key="1">
    <citation type="submission" date="2024-02" db="EMBL/GenBank/DDBJ databases">
        <authorList>
            <person name="Chen Y."/>
            <person name="Shah S."/>
            <person name="Dougan E. K."/>
            <person name="Thang M."/>
            <person name="Chan C."/>
        </authorList>
    </citation>
    <scope>NUCLEOTIDE SEQUENCE [LARGE SCALE GENOMIC DNA]</scope>
</reference>
<protein>
    <submittedName>
        <fullName evidence="3">Uncharacterized protein</fullName>
    </submittedName>
</protein>
<feature type="compositionally biased region" description="Polar residues" evidence="2">
    <location>
        <begin position="247"/>
        <end position="259"/>
    </location>
</feature>
<keyword evidence="1" id="KW-0175">Coiled coil</keyword>
<evidence type="ECO:0000313" key="3">
    <source>
        <dbReference type="EMBL" id="CAK9085924.1"/>
    </source>
</evidence>
<comment type="caution">
    <text evidence="3">The sequence shown here is derived from an EMBL/GenBank/DDBJ whole genome shotgun (WGS) entry which is preliminary data.</text>
</comment>
<evidence type="ECO:0000256" key="1">
    <source>
        <dbReference type="SAM" id="Coils"/>
    </source>
</evidence>
<organism evidence="3 4">
    <name type="scientific">Durusdinium trenchii</name>
    <dbReference type="NCBI Taxonomy" id="1381693"/>
    <lineage>
        <taxon>Eukaryota</taxon>
        <taxon>Sar</taxon>
        <taxon>Alveolata</taxon>
        <taxon>Dinophyceae</taxon>
        <taxon>Suessiales</taxon>
        <taxon>Symbiodiniaceae</taxon>
        <taxon>Durusdinium</taxon>
    </lineage>
</organism>
<sequence length="621" mass="71472">MSQSRVVCKPVGSGTWESSRKQNKLLKSVLHGRKVVRKHPNVEDPTEDIQAAANIANLLDPSTEIDFDADDVPCWRKIIEKEEAKVPIEEEDTVDVNYSSIRAHQGSCEEDRVFVASNQDVYEKTLPQNTEYQNVVEDLADEEMKAAKAKGFRFVWFLVKRLLTSNVSPRLMSGEVKTWRRRSSRTILKLKMSSWKNLSDRPEKEKNNPTEAEVEDMKQNVNKIRKMDEEKGAQDSLEKELPGPEQMLSSPSPATNELKTSPLANYVSVSDRACAEAVAELKKAPPPKCYQEKDDDAIYHLNDDRLDFTRALGYHVPEECEGPIGRDWDSVDEGERSRFEMTGDCCETILLEGRHTMSDDEFYAADAHTQEYREADLEIEIVQRLGKTFRANRTNVFSILYLSLCEVRRDKAQAAREKELLAVRGQFDKARITWESKERELEAEGERYDKLLSLFDKLQKKYDELLGPGGLAEALRRARDLKEENVQLTRQTHELKEMIKKQKRQIRDLQLDIDMHMKETADLILQKEQGIAEMVGDYAKLQAQFRNEVEQKERITIELTEEKRAIVASFQAEKERMGHKRRVTVGCDFYTLYKPRTCACLFLIVHSFAHLQSFSCSSGQD</sequence>